<feature type="region of interest" description="Disordered" evidence="5">
    <location>
        <begin position="691"/>
        <end position="739"/>
    </location>
</feature>
<dbReference type="GO" id="GO:0032436">
    <property type="term" value="P:positive regulation of proteasomal ubiquitin-dependent protein catabolic process"/>
    <property type="evidence" value="ECO:0007669"/>
    <property type="project" value="TreeGrafter"/>
</dbReference>
<organism evidence="8 9">
    <name type="scientific">Brassicogethes aeneus</name>
    <name type="common">Rape pollen beetle</name>
    <name type="synonym">Meligethes aeneus</name>
    <dbReference type="NCBI Taxonomy" id="1431903"/>
    <lineage>
        <taxon>Eukaryota</taxon>
        <taxon>Metazoa</taxon>
        <taxon>Ecdysozoa</taxon>
        <taxon>Arthropoda</taxon>
        <taxon>Hexapoda</taxon>
        <taxon>Insecta</taxon>
        <taxon>Pterygota</taxon>
        <taxon>Neoptera</taxon>
        <taxon>Endopterygota</taxon>
        <taxon>Coleoptera</taxon>
        <taxon>Polyphaga</taxon>
        <taxon>Cucujiformia</taxon>
        <taxon>Nitidulidae</taxon>
        <taxon>Meligethinae</taxon>
        <taxon>Brassicogethes</taxon>
    </lineage>
</organism>
<dbReference type="InterPro" id="IPR038207">
    <property type="entry name" value="DIX_dom_sf"/>
</dbReference>
<evidence type="ECO:0000256" key="2">
    <source>
        <dbReference type="ARBA" id="ARBA00022490"/>
    </source>
</evidence>
<feature type="domain" description="RGS" evidence="6">
    <location>
        <begin position="101"/>
        <end position="221"/>
    </location>
</feature>
<dbReference type="GO" id="GO:0030877">
    <property type="term" value="C:beta-catenin destruction complex"/>
    <property type="evidence" value="ECO:0007669"/>
    <property type="project" value="TreeGrafter"/>
</dbReference>
<feature type="compositionally biased region" description="Polar residues" evidence="5">
    <location>
        <begin position="335"/>
        <end position="348"/>
    </location>
</feature>
<evidence type="ECO:0000256" key="5">
    <source>
        <dbReference type="SAM" id="MobiDB-lite"/>
    </source>
</evidence>
<accession>A0A9P0BIZ9</accession>
<feature type="compositionally biased region" description="Polar residues" evidence="5">
    <location>
        <begin position="356"/>
        <end position="366"/>
    </location>
</feature>
<dbReference type="GO" id="GO:0016055">
    <property type="term" value="P:Wnt signaling pathway"/>
    <property type="evidence" value="ECO:0007669"/>
    <property type="project" value="UniProtKB-KW"/>
</dbReference>
<dbReference type="InterPro" id="IPR044926">
    <property type="entry name" value="RGS_subdomain_2"/>
</dbReference>
<feature type="region of interest" description="Disordered" evidence="5">
    <location>
        <begin position="579"/>
        <end position="598"/>
    </location>
</feature>
<keyword evidence="2" id="KW-0963">Cytoplasm</keyword>
<dbReference type="SUPFAM" id="SSF54236">
    <property type="entry name" value="Ubiquitin-like"/>
    <property type="match status" value="1"/>
</dbReference>
<dbReference type="SMART" id="SM00315">
    <property type="entry name" value="RGS"/>
    <property type="match status" value="1"/>
</dbReference>
<proteinExistence type="predicted"/>
<dbReference type="Gene3D" id="1.10.167.10">
    <property type="entry name" value="Regulator of G-protein Signalling 4, domain 2"/>
    <property type="match status" value="1"/>
</dbReference>
<dbReference type="EMBL" id="OV121140">
    <property type="protein sequence ID" value="CAH0564302.1"/>
    <property type="molecule type" value="Genomic_DNA"/>
</dbReference>
<dbReference type="InterPro" id="IPR024066">
    <property type="entry name" value="RGS_subdom1/3"/>
</dbReference>
<keyword evidence="9" id="KW-1185">Reference proteome</keyword>
<dbReference type="InterPro" id="IPR043581">
    <property type="entry name" value="Axin-like"/>
</dbReference>
<dbReference type="GO" id="GO:0019901">
    <property type="term" value="F:protein kinase binding"/>
    <property type="evidence" value="ECO:0007669"/>
    <property type="project" value="TreeGrafter"/>
</dbReference>
<reference evidence="8" key="1">
    <citation type="submission" date="2021-12" db="EMBL/GenBank/DDBJ databases">
        <authorList>
            <person name="King R."/>
        </authorList>
    </citation>
    <scope>NUCLEOTIDE SEQUENCE</scope>
</reference>
<dbReference type="InterPro" id="IPR016137">
    <property type="entry name" value="RGS"/>
</dbReference>
<sequence>MNPQQPQQGLAVNSSLSYANDAGFDFTAPRPPVPGKETRQSLPQYVMEKRAMSPTPRRFSSFGNDPLSSAPMGYEPEGSCRSASRSSSSPSPPAWFRWNHSLHGLLADSDGAALFRTYLVSEGPQFADPLDFWFACEGLRKQHAPEKIHQLAKVIYKKFFVKSALPINEELRKEISKNLKSSQCLEPPVTLFDRAQACVEAQINATTYPNFLKSELYLRYVQFADNSASRSSSELSSNEQINIASAPDLLPTLHEDMELVMNQPNLINQNSGTASVGYQTPNPAGSGAVRLTKDLLLMSQKHRAVELRPKSEAYASMYHLSRGNAHAAYNSYNPVSRQDSEMQSVSSHSDARTESDNMSLTDSSIDGRSLGRPSKRQAVLERRHARESAAMNRETFMNQTLIPRTQRMDSNKLQPMQPEQFAAILTQKLDVVKRERDTKELLEKKLKESESMTSIDKIRMLQLEDDNDQDILDQHVSRVFSDLTPARSPGVQSPTRAMSPPRSKRQVYPRTSRRRDKDGFSTFSSDSGNVHDYAESLEHKMSMVKSKSMPEYAEERFGRNNSACRRSSSKKTLTDFTDSGVSVVSDTPPALNMPPPKDNRVLAWLMESDKSGRCTYSEMSPKHKSHRASSATSPSSSRHRKGFGSRSSSLERNSVVGTLGPAQPFVADPNMPPLPSPNIAIQLEEARRRLLEEDSRKPKQRVSGRYYPEGTTPSSQSTMRRSLRGTSSSARPTTQQQLQQQLQMPTTTGAAPAAPAAPLFAPEDLTTVVFNFCDEQFPYRTKIPGSQVTLRQFKEYLPKKGNYRFFFKTVCEEFQVIHEEVTNDGDILPLWEGKVMAQVKPLD</sequence>
<dbReference type="GO" id="GO:0005634">
    <property type="term" value="C:nucleus"/>
    <property type="evidence" value="ECO:0007669"/>
    <property type="project" value="TreeGrafter"/>
</dbReference>
<feature type="region of interest" description="Disordered" evidence="5">
    <location>
        <begin position="614"/>
        <end position="654"/>
    </location>
</feature>
<dbReference type="PANTHER" id="PTHR46102">
    <property type="entry name" value="AXIN"/>
    <property type="match status" value="1"/>
</dbReference>
<dbReference type="Pfam" id="PF00615">
    <property type="entry name" value="RGS"/>
    <property type="match status" value="1"/>
</dbReference>
<evidence type="ECO:0000259" key="7">
    <source>
        <dbReference type="PROSITE" id="PS50841"/>
    </source>
</evidence>
<evidence type="ECO:0000256" key="4">
    <source>
        <dbReference type="PROSITE-ProRule" id="PRU00069"/>
    </source>
</evidence>
<evidence type="ECO:0000313" key="8">
    <source>
        <dbReference type="EMBL" id="CAH0564302.1"/>
    </source>
</evidence>
<evidence type="ECO:0000313" key="9">
    <source>
        <dbReference type="Proteomes" id="UP001154078"/>
    </source>
</evidence>
<dbReference type="GO" id="GO:0008013">
    <property type="term" value="F:beta-catenin binding"/>
    <property type="evidence" value="ECO:0007669"/>
    <property type="project" value="TreeGrafter"/>
</dbReference>
<dbReference type="SUPFAM" id="SSF48097">
    <property type="entry name" value="Regulator of G-protein signaling, RGS"/>
    <property type="match status" value="1"/>
</dbReference>
<dbReference type="GO" id="GO:0090090">
    <property type="term" value="P:negative regulation of canonical Wnt signaling pathway"/>
    <property type="evidence" value="ECO:0007669"/>
    <property type="project" value="InterPro"/>
</dbReference>
<dbReference type="GO" id="GO:0005886">
    <property type="term" value="C:plasma membrane"/>
    <property type="evidence" value="ECO:0007669"/>
    <property type="project" value="TreeGrafter"/>
</dbReference>
<dbReference type="InterPro" id="IPR029071">
    <property type="entry name" value="Ubiquitin-like_domsf"/>
</dbReference>
<dbReference type="GO" id="GO:0031625">
    <property type="term" value="F:ubiquitin protein ligase binding"/>
    <property type="evidence" value="ECO:0007669"/>
    <property type="project" value="TreeGrafter"/>
</dbReference>
<feature type="region of interest" description="Disordered" evidence="5">
    <location>
        <begin position="21"/>
        <end position="86"/>
    </location>
</feature>
<feature type="compositionally biased region" description="Basic residues" evidence="5">
    <location>
        <begin position="502"/>
        <end position="514"/>
    </location>
</feature>
<dbReference type="InterPro" id="IPR001158">
    <property type="entry name" value="DIX"/>
</dbReference>
<feature type="compositionally biased region" description="Polar residues" evidence="5">
    <location>
        <begin position="711"/>
        <end position="731"/>
    </location>
</feature>
<keyword evidence="3 4" id="KW-0879">Wnt signaling pathway</keyword>
<dbReference type="InterPro" id="IPR036305">
    <property type="entry name" value="RGS_sf"/>
</dbReference>
<dbReference type="Gene3D" id="2.40.240.130">
    <property type="match status" value="1"/>
</dbReference>
<dbReference type="Proteomes" id="UP001154078">
    <property type="component" value="Chromosome 9"/>
</dbReference>
<dbReference type="InterPro" id="IPR014936">
    <property type="entry name" value="Axin_b-cat-bd"/>
</dbReference>
<dbReference type="PROSITE" id="PS50841">
    <property type="entry name" value="DIX"/>
    <property type="match status" value="1"/>
</dbReference>
<evidence type="ECO:0000259" key="6">
    <source>
        <dbReference type="PROSITE" id="PS50132"/>
    </source>
</evidence>
<dbReference type="GO" id="GO:0005737">
    <property type="term" value="C:cytoplasm"/>
    <property type="evidence" value="ECO:0007669"/>
    <property type="project" value="UniProtKB-SubCell"/>
</dbReference>
<comment type="subcellular location">
    <subcellularLocation>
        <location evidence="1">Cytoplasm</location>
    </subcellularLocation>
</comment>
<dbReference type="GO" id="GO:0060090">
    <property type="term" value="F:molecular adaptor activity"/>
    <property type="evidence" value="ECO:0007669"/>
    <property type="project" value="TreeGrafter"/>
</dbReference>
<feature type="compositionally biased region" description="Polar residues" evidence="5">
    <location>
        <begin position="645"/>
        <end position="654"/>
    </location>
</feature>
<feature type="region of interest" description="Disordered" evidence="5">
    <location>
        <begin position="484"/>
        <end position="530"/>
    </location>
</feature>
<evidence type="ECO:0000256" key="1">
    <source>
        <dbReference type="ARBA" id="ARBA00004496"/>
    </source>
</evidence>
<dbReference type="Pfam" id="PF00778">
    <property type="entry name" value="DIX"/>
    <property type="match status" value="1"/>
</dbReference>
<feature type="domain" description="DIX" evidence="7">
    <location>
        <begin position="763"/>
        <end position="843"/>
    </location>
</feature>
<feature type="region of interest" description="Disordered" evidence="5">
    <location>
        <begin position="335"/>
        <end position="389"/>
    </location>
</feature>
<dbReference type="PANTHER" id="PTHR46102:SF2">
    <property type="entry name" value="AXIN"/>
    <property type="match status" value="1"/>
</dbReference>
<dbReference type="SMART" id="SM00021">
    <property type="entry name" value="DAX"/>
    <property type="match status" value="1"/>
</dbReference>
<name>A0A9P0BIZ9_BRAAE</name>
<feature type="compositionally biased region" description="Basic and acidic residues" evidence="5">
    <location>
        <begin position="378"/>
        <end position="387"/>
    </location>
</feature>
<evidence type="ECO:0000256" key="3">
    <source>
        <dbReference type="ARBA" id="ARBA00022687"/>
    </source>
</evidence>
<evidence type="ECO:0008006" key="10">
    <source>
        <dbReference type="Google" id="ProtNLM"/>
    </source>
</evidence>
<dbReference type="Pfam" id="PF08833">
    <property type="entry name" value="Axin_b-cat_bind"/>
    <property type="match status" value="1"/>
</dbReference>
<dbReference type="AlphaFoldDB" id="A0A9P0BIZ9"/>
<protein>
    <recommendedName>
        <fullName evidence="10">Axin</fullName>
    </recommendedName>
</protein>
<dbReference type="Gene3D" id="1.10.196.10">
    <property type="match status" value="1"/>
</dbReference>
<dbReference type="GO" id="GO:0048468">
    <property type="term" value="P:cell development"/>
    <property type="evidence" value="ECO:0007669"/>
    <property type="project" value="TreeGrafter"/>
</dbReference>
<dbReference type="OrthoDB" id="10007451at2759"/>
<gene>
    <name evidence="8" type="ORF">MELIAE_LOCUS12893</name>
</gene>
<dbReference type="PROSITE" id="PS50132">
    <property type="entry name" value="RGS"/>
    <property type="match status" value="1"/>
</dbReference>